<protein>
    <recommendedName>
        <fullName evidence="4">RecA family profile 1 domain-containing protein</fullName>
    </recommendedName>
</protein>
<evidence type="ECO:0000313" key="6">
    <source>
        <dbReference type="Proteomes" id="UP000738359"/>
    </source>
</evidence>
<dbReference type="GO" id="GO:0042148">
    <property type="term" value="P:DNA strand invasion"/>
    <property type="evidence" value="ECO:0007669"/>
    <property type="project" value="TreeGrafter"/>
</dbReference>
<dbReference type="GO" id="GO:0005815">
    <property type="term" value="C:microtubule organizing center"/>
    <property type="evidence" value="ECO:0007669"/>
    <property type="project" value="TreeGrafter"/>
</dbReference>
<comment type="subcellular location">
    <subcellularLocation>
        <location evidence="1">Nucleus</location>
    </subcellularLocation>
</comment>
<dbReference type="EMBL" id="JAAAHY010000049">
    <property type="protein sequence ID" value="KAF9967949.1"/>
    <property type="molecule type" value="Genomic_DNA"/>
</dbReference>
<reference evidence="5" key="1">
    <citation type="journal article" date="2020" name="Fungal Divers.">
        <title>Resolving the Mortierellaceae phylogeny through synthesis of multi-gene phylogenetics and phylogenomics.</title>
        <authorList>
            <person name="Vandepol N."/>
            <person name="Liber J."/>
            <person name="Desiro A."/>
            <person name="Na H."/>
            <person name="Kennedy M."/>
            <person name="Barry K."/>
            <person name="Grigoriev I.V."/>
            <person name="Miller A.N."/>
            <person name="O'Donnell K."/>
            <person name="Stajich J.E."/>
            <person name="Bonito G."/>
        </authorList>
    </citation>
    <scope>NUCLEOTIDE SEQUENCE</scope>
    <source>
        <strain evidence="5">CK1249</strain>
    </source>
</reference>
<dbReference type="PANTHER" id="PTHR46457:SF1">
    <property type="entry name" value="DNA REPAIR PROTEIN RAD51 HOMOLOG 4"/>
    <property type="match status" value="1"/>
</dbReference>
<keyword evidence="2" id="KW-0539">Nucleus</keyword>
<evidence type="ECO:0000256" key="2">
    <source>
        <dbReference type="ARBA" id="ARBA00023242"/>
    </source>
</evidence>
<feature type="domain" description="RecA family profile 1" evidence="4">
    <location>
        <begin position="83"/>
        <end position="276"/>
    </location>
</feature>
<proteinExistence type="predicted"/>
<dbReference type="Proteomes" id="UP000738359">
    <property type="component" value="Unassembled WGS sequence"/>
</dbReference>
<evidence type="ECO:0000256" key="3">
    <source>
        <dbReference type="SAM" id="MobiDB-lite"/>
    </source>
</evidence>
<comment type="caution">
    <text evidence="5">The sequence shown here is derived from an EMBL/GenBank/DDBJ whole genome shotgun (WGS) entry which is preliminary data.</text>
</comment>
<dbReference type="GO" id="GO:0033063">
    <property type="term" value="C:Rad51B-Rad51C-Rad51D-XRCC2 complex"/>
    <property type="evidence" value="ECO:0007669"/>
    <property type="project" value="TreeGrafter"/>
</dbReference>
<dbReference type="OrthoDB" id="336321at2759"/>
<name>A0A9P6M6N6_MORAP</name>
<evidence type="ECO:0000256" key="1">
    <source>
        <dbReference type="ARBA" id="ARBA00004123"/>
    </source>
</evidence>
<gene>
    <name evidence="5" type="ORF">BGZ70_007583</name>
</gene>
<keyword evidence="6" id="KW-1185">Reference proteome</keyword>
<dbReference type="GO" id="GO:0140664">
    <property type="term" value="F:ATP-dependent DNA damage sensor activity"/>
    <property type="evidence" value="ECO:0007669"/>
    <property type="project" value="InterPro"/>
</dbReference>
<feature type="region of interest" description="Disordered" evidence="3">
    <location>
        <begin position="323"/>
        <end position="355"/>
    </location>
</feature>
<organism evidence="5 6">
    <name type="scientific">Mortierella alpina</name>
    <name type="common">Oleaginous fungus</name>
    <name type="synonym">Mortierella renispora</name>
    <dbReference type="NCBI Taxonomy" id="64518"/>
    <lineage>
        <taxon>Eukaryota</taxon>
        <taxon>Fungi</taxon>
        <taxon>Fungi incertae sedis</taxon>
        <taxon>Mucoromycota</taxon>
        <taxon>Mortierellomycotina</taxon>
        <taxon>Mortierellomycetes</taxon>
        <taxon>Mortierellales</taxon>
        <taxon>Mortierellaceae</taxon>
        <taxon>Mortierella</taxon>
    </lineage>
</organism>
<dbReference type="PROSITE" id="PS50162">
    <property type="entry name" value="RECA_2"/>
    <property type="match status" value="1"/>
</dbReference>
<dbReference type="GO" id="GO:0005657">
    <property type="term" value="C:replication fork"/>
    <property type="evidence" value="ECO:0007669"/>
    <property type="project" value="TreeGrafter"/>
</dbReference>
<dbReference type="Gene3D" id="3.40.50.300">
    <property type="entry name" value="P-loop containing nucleotide triphosphate hydrolases"/>
    <property type="match status" value="1"/>
</dbReference>
<accession>A0A9P6M6N6</accession>
<dbReference type="InterPro" id="IPR027417">
    <property type="entry name" value="P-loop_NTPase"/>
</dbReference>
<dbReference type="AlphaFoldDB" id="A0A9P6M6N6"/>
<dbReference type="GO" id="GO:0000400">
    <property type="term" value="F:four-way junction DNA binding"/>
    <property type="evidence" value="ECO:0007669"/>
    <property type="project" value="TreeGrafter"/>
</dbReference>
<dbReference type="PANTHER" id="PTHR46457">
    <property type="entry name" value="DNA REPAIR PROTEIN RAD51 HOMOLOG 4"/>
    <property type="match status" value="1"/>
</dbReference>
<evidence type="ECO:0000313" key="5">
    <source>
        <dbReference type="EMBL" id="KAF9967949.1"/>
    </source>
</evidence>
<dbReference type="GO" id="GO:0007131">
    <property type="term" value="P:reciprocal meiotic recombination"/>
    <property type="evidence" value="ECO:0007669"/>
    <property type="project" value="TreeGrafter"/>
</dbReference>
<dbReference type="InterPro" id="IPR020588">
    <property type="entry name" value="RecA_ATP-bd"/>
</dbReference>
<dbReference type="SUPFAM" id="SSF52540">
    <property type="entry name" value="P-loop containing nucleoside triphosphate hydrolases"/>
    <property type="match status" value="1"/>
</dbReference>
<dbReference type="GO" id="GO:0003697">
    <property type="term" value="F:single-stranded DNA binding"/>
    <property type="evidence" value="ECO:0007669"/>
    <property type="project" value="TreeGrafter"/>
</dbReference>
<dbReference type="GO" id="GO:0000723">
    <property type="term" value="P:telomere maintenance"/>
    <property type="evidence" value="ECO:0007669"/>
    <property type="project" value="TreeGrafter"/>
</dbReference>
<dbReference type="GO" id="GO:0005524">
    <property type="term" value="F:ATP binding"/>
    <property type="evidence" value="ECO:0007669"/>
    <property type="project" value="InterPro"/>
</dbReference>
<sequence>MPLLKSYLDKELSLRDRALLNEIVALGIKTDASLLLDPNAVVAKTNGRVTKAIIDGLLDRVVLPTMRTSISDPMRASDILAAEQHHVSSGWKSIDHLLGGQGWASGELSEICGPTGAGKTHMCLNAVATMLVNDPNSQAIWVDTLDGEFSSQRISAIIQAQLAKTAVEGKRPKEGAEELSIENQLMALMSRIQIYACRDVHELLAAFDLIRHSLEASETPSNLTARILVIDSLSTVLTEVLRGTDGAGHATMMHTSRELRQLASDFSLVTLVTTLSVQLSHPEEQVPSILMTSTSKPSLGTSWKFATDLQLFLTRLNTRLSERDESDTNGVVDSHLFGDELSDGDTPAPGTVAQGGVPGRLVELLRSKRLKTGEWCVFHLSD</sequence>
<evidence type="ECO:0000259" key="4">
    <source>
        <dbReference type="PROSITE" id="PS50162"/>
    </source>
</evidence>
<dbReference type="InterPro" id="IPR051988">
    <property type="entry name" value="HRR_RAD51_Paralog"/>
</dbReference>
<dbReference type="GO" id="GO:0000724">
    <property type="term" value="P:double-strand break repair via homologous recombination"/>
    <property type="evidence" value="ECO:0007669"/>
    <property type="project" value="TreeGrafter"/>
</dbReference>